<evidence type="ECO:0000259" key="2">
    <source>
        <dbReference type="PROSITE" id="PS50983"/>
    </source>
</evidence>
<keyword evidence="1" id="KW-0732">Signal</keyword>
<sequence length="261" mass="29779">MQGVTSQTTYDQMGCEVTVPRNPRIISLVPSQTELLFDLGLDEQIVGITKFCIHPSSKVKEKMKIGGTKKFNFDKIHTLQPDLIIGNKEENYKEGIEKLQQQYPVWMSDITTLQDALEMMTAIGKLTNTENKASEIRNKVVKGFSAIKKYDPKTVLYFIWQKPYMVVGDDTFINEMIERLGLKNLAAGLGRYPELTAEMISSLQPDLIMLSSEPYPFKEKHIDSFRQLCPTADLRIVDGEMFSWYGSRLIKSAGYFNQLQL</sequence>
<feature type="domain" description="Fe/B12 periplasmic-binding" evidence="2">
    <location>
        <begin position="24"/>
        <end position="261"/>
    </location>
</feature>
<dbReference type="InterPro" id="IPR054828">
    <property type="entry name" value="Vit_B12_bind_prot"/>
</dbReference>
<keyword evidence="4" id="KW-1185">Reference proteome</keyword>
<accession>A0ABW9RPY6</accession>
<dbReference type="SUPFAM" id="SSF53807">
    <property type="entry name" value="Helical backbone' metal receptor"/>
    <property type="match status" value="1"/>
</dbReference>
<dbReference type="PANTHER" id="PTHR30535">
    <property type="entry name" value="VITAMIN B12-BINDING PROTEIN"/>
    <property type="match status" value="1"/>
</dbReference>
<name>A0ABW9RPY6_9BACT</name>
<comment type="caution">
    <text evidence="3">The sequence shown here is derived from an EMBL/GenBank/DDBJ whole genome shotgun (WGS) entry which is preliminary data.</text>
</comment>
<dbReference type="InterPro" id="IPR002491">
    <property type="entry name" value="ABC_transptr_periplasmic_BD"/>
</dbReference>
<gene>
    <name evidence="3" type="ORF">E1163_14825</name>
</gene>
<dbReference type="EMBL" id="SMLW01000570">
    <property type="protein sequence ID" value="MTI26229.1"/>
    <property type="molecule type" value="Genomic_DNA"/>
</dbReference>
<dbReference type="RefSeq" id="WP_155173175.1">
    <property type="nucleotide sequence ID" value="NZ_BAAAFL010000043.1"/>
</dbReference>
<dbReference type="Gene3D" id="3.40.50.1980">
    <property type="entry name" value="Nitrogenase molybdenum iron protein domain"/>
    <property type="match status" value="2"/>
</dbReference>
<protein>
    <submittedName>
        <fullName evidence="3">Cobalamin-binding protein</fullName>
    </submittedName>
</protein>
<evidence type="ECO:0000256" key="1">
    <source>
        <dbReference type="ARBA" id="ARBA00022729"/>
    </source>
</evidence>
<proteinExistence type="predicted"/>
<evidence type="ECO:0000313" key="3">
    <source>
        <dbReference type="EMBL" id="MTI26229.1"/>
    </source>
</evidence>
<dbReference type="Pfam" id="PF01497">
    <property type="entry name" value="Peripla_BP_2"/>
    <property type="match status" value="1"/>
</dbReference>
<reference evidence="3 4" key="1">
    <citation type="submission" date="2019-02" db="EMBL/GenBank/DDBJ databases">
        <authorList>
            <person name="Goldberg S.R."/>
            <person name="Haltli B.A."/>
            <person name="Correa H."/>
            <person name="Russell K.G."/>
        </authorList>
    </citation>
    <scope>NUCLEOTIDE SEQUENCE [LARGE SCALE GENOMIC DNA]</scope>
    <source>
        <strain evidence="3 4">JCM 16186</strain>
    </source>
</reference>
<dbReference type="Proteomes" id="UP000798808">
    <property type="component" value="Unassembled WGS sequence"/>
</dbReference>
<dbReference type="PROSITE" id="PS50983">
    <property type="entry name" value="FE_B12_PBP"/>
    <property type="match status" value="1"/>
</dbReference>
<dbReference type="PANTHER" id="PTHR30535:SF35">
    <property type="entry name" value="PERIPLASMIC BINDING PROTEIN"/>
    <property type="match status" value="1"/>
</dbReference>
<dbReference type="NCBIfam" id="NF038402">
    <property type="entry name" value="TroA_like"/>
    <property type="match status" value="1"/>
</dbReference>
<organism evidence="3 4">
    <name type="scientific">Fulvivirga kasyanovii</name>
    <dbReference type="NCBI Taxonomy" id="396812"/>
    <lineage>
        <taxon>Bacteria</taxon>
        <taxon>Pseudomonadati</taxon>
        <taxon>Bacteroidota</taxon>
        <taxon>Cytophagia</taxon>
        <taxon>Cytophagales</taxon>
        <taxon>Fulvivirgaceae</taxon>
        <taxon>Fulvivirga</taxon>
    </lineage>
</organism>
<dbReference type="InterPro" id="IPR050902">
    <property type="entry name" value="ABC_Transporter_SBP"/>
</dbReference>
<evidence type="ECO:0000313" key="4">
    <source>
        <dbReference type="Proteomes" id="UP000798808"/>
    </source>
</evidence>